<dbReference type="Proteomes" id="UP000667802">
    <property type="component" value="Unassembled WGS sequence"/>
</dbReference>
<sequence length="149" mass="16247">MEAANIKLASVATDIMGVSGRAMLKAIIAGDKNPEEMAELAVGQMRSKQERLKQALVGRTQPHQRFILAQLLSQVESVEQVIKQFDSRIEEYCHPFNQAVELLDTIPGVAHQAALVIVCEVGIDMSRFKTPAHLAAWAGLAPGNARECL</sequence>
<comment type="caution">
    <text evidence="2">The sequence shown here is derived from an EMBL/GenBank/DDBJ whole genome shotgun (WGS) entry which is preliminary data.</text>
</comment>
<name>A0AAP5IEF1_9CYAN</name>
<dbReference type="GO" id="GO:0003677">
    <property type="term" value="F:DNA binding"/>
    <property type="evidence" value="ECO:0007669"/>
    <property type="project" value="InterPro"/>
</dbReference>
<dbReference type="PANTHER" id="PTHR33055">
    <property type="entry name" value="TRANSPOSASE FOR INSERTION SEQUENCE ELEMENT IS1111A"/>
    <property type="match status" value="1"/>
</dbReference>
<organism evidence="2 3">
    <name type="scientific">Aetokthonos hydrillicola Thurmond2011</name>
    <dbReference type="NCBI Taxonomy" id="2712845"/>
    <lineage>
        <taxon>Bacteria</taxon>
        <taxon>Bacillati</taxon>
        <taxon>Cyanobacteriota</taxon>
        <taxon>Cyanophyceae</taxon>
        <taxon>Nostocales</taxon>
        <taxon>Hapalosiphonaceae</taxon>
        <taxon>Aetokthonos</taxon>
    </lineage>
</organism>
<dbReference type="GO" id="GO:0006313">
    <property type="term" value="P:DNA transposition"/>
    <property type="evidence" value="ECO:0007669"/>
    <property type="project" value="InterPro"/>
</dbReference>
<dbReference type="EMBL" id="JAALHA020000031">
    <property type="protein sequence ID" value="MDR9900128.1"/>
    <property type="molecule type" value="Genomic_DNA"/>
</dbReference>
<gene>
    <name evidence="2" type="ORF">G7B40_037105</name>
</gene>
<feature type="domain" description="Transposase IS116/IS110/IS902 C-terminal" evidence="1">
    <location>
        <begin position="101"/>
        <end position="144"/>
    </location>
</feature>
<dbReference type="InterPro" id="IPR003346">
    <property type="entry name" value="Transposase_20"/>
</dbReference>
<evidence type="ECO:0000313" key="2">
    <source>
        <dbReference type="EMBL" id="MDR9900128.1"/>
    </source>
</evidence>
<protein>
    <submittedName>
        <fullName evidence="2">Transposase</fullName>
    </submittedName>
</protein>
<proteinExistence type="predicted"/>
<dbReference type="InterPro" id="IPR047650">
    <property type="entry name" value="Transpos_IS110"/>
</dbReference>
<dbReference type="AlphaFoldDB" id="A0AAP5IEF1"/>
<reference evidence="3" key="1">
    <citation type="journal article" date="2021" name="Science">
        <title>Hunting the eagle killer: A cyanobacterial neurotoxin causes vacuolar myelinopathy.</title>
        <authorList>
            <person name="Breinlinger S."/>
            <person name="Phillips T.J."/>
            <person name="Haram B.N."/>
            <person name="Mares J."/>
            <person name="Martinez Yerena J.A."/>
            <person name="Hrouzek P."/>
            <person name="Sobotka R."/>
            <person name="Henderson W.M."/>
            <person name="Schmieder P."/>
            <person name="Williams S.M."/>
            <person name="Lauderdale J.D."/>
            <person name="Wilde H.D."/>
            <person name="Gerrin W."/>
            <person name="Kust A."/>
            <person name="Washington J.W."/>
            <person name="Wagner C."/>
            <person name="Geier B."/>
            <person name="Liebeke M."/>
            <person name="Enke H."/>
            <person name="Niedermeyer T.H.J."/>
            <person name="Wilde S.B."/>
        </authorList>
    </citation>
    <scope>NUCLEOTIDE SEQUENCE [LARGE SCALE GENOMIC DNA]</scope>
    <source>
        <strain evidence="3">Thurmond2011</strain>
    </source>
</reference>
<dbReference type="RefSeq" id="WP_208341492.1">
    <property type="nucleotide sequence ID" value="NZ_CAWQFN010000908.1"/>
</dbReference>
<dbReference type="PANTHER" id="PTHR33055:SF15">
    <property type="entry name" value="TRANSPOSASE-RELATED"/>
    <property type="match status" value="1"/>
</dbReference>
<evidence type="ECO:0000313" key="3">
    <source>
        <dbReference type="Proteomes" id="UP000667802"/>
    </source>
</evidence>
<accession>A0AAP5IEF1</accession>
<evidence type="ECO:0000259" key="1">
    <source>
        <dbReference type="Pfam" id="PF02371"/>
    </source>
</evidence>
<dbReference type="GO" id="GO:0004803">
    <property type="term" value="F:transposase activity"/>
    <property type="evidence" value="ECO:0007669"/>
    <property type="project" value="InterPro"/>
</dbReference>
<dbReference type="Pfam" id="PF02371">
    <property type="entry name" value="Transposase_20"/>
    <property type="match status" value="1"/>
</dbReference>
<keyword evidence="3" id="KW-1185">Reference proteome</keyword>